<evidence type="ECO:0000313" key="2">
    <source>
        <dbReference type="Proteomes" id="UP000189705"/>
    </source>
</evidence>
<dbReference type="GeneID" id="112550561"/>
<gene>
    <name evidence="3" type="primary">LOC112550561</name>
</gene>
<dbReference type="AlphaFoldDB" id="A0A3Q0GUY7"/>
<keyword evidence="2" id="KW-1185">Reference proteome</keyword>
<proteinExistence type="predicted"/>
<protein>
    <submittedName>
        <fullName evidence="3">Uncharacterized protein LOC112550561</fullName>
    </submittedName>
</protein>
<accession>A0A3Q0GUY7</accession>
<dbReference type="KEGG" id="asn:112550561"/>
<dbReference type="RefSeq" id="XP_025062005.1">
    <property type="nucleotide sequence ID" value="XM_025206220.1"/>
</dbReference>
<feature type="region of interest" description="Disordered" evidence="1">
    <location>
        <begin position="27"/>
        <end position="70"/>
    </location>
</feature>
<feature type="region of interest" description="Disordered" evidence="1">
    <location>
        <begin position="131"/>
        <end position="162"/>
    </location>
</feature>
<dbReference type="InParanoid" id="A0A3Q0GUY7"/>
<feature type="compositionally biased region" description="Polar residues" evidence="1">
    <location>
        <begin position="59"/>
        <end position="70"/>
    </location>
</feature>
<name>A0A3Q0GUY7_ALLSI</name>
<reference evidence="3" key="1">
    <citation type="submission" date="2025-08" db="UniProtKB">
        <authorList>
            <consortium name="RefSeq"/>
        </authorList>
    </citation>
    <scope>IDENTIFICATION</scope>
</reference>
<evidence type="ECO:0000313" key="3">
    <source>
        <dbReference type="RefSeq" id="XP_025062005.1"/>
    </source>
</evidence>
<evidence type="ECO:0000256" key="1">
    <source>
        <dbReference type="SAM" id="MobiDB-lite"/>
    </source>
</evidence>
<dbReference type="Proteomes" id="UP000189705">
    <property type="component" value="Unplaced"/>
</dbReference>
<organism evidence="2 3">
    <name type="scientific">Alligator sinensis</name>
    <name type="common">Chinese alligator</name>
    <dbReference type="NCBI Taxonomy" id="38654"/>
    <lineage>
        <taxon>Eukaryota</taxon>
        <taxon>Metazoa</taxon>
        <taxon>Chordata</taxon>
        <taxon>Craniata</taxon>
        <taxon>Vertebrata</taxon>
        <taxon>Euteleostomi</taxon>
        <taxon>Archelosauria</taxon>
        <taxon>Archosauria</taxon>
        <taxon>Crocodylia</taxon>
        <taxon>Alligatoridae</taxon>
        <taxon>Alligatorinae</taxon>
        <taxon>Alligator</taxon>
    </lineage>
</organism>
<sequence>MNTPGSTGKQEEAWTVIFITRMEQDFRTGAREAQSNPARVEDKSSPVETGAPEPCTQGAEYSSPQASPQLNIPAPAEMRFSFWRRGKSLVWQKGGGPGQRSRKDLQAGQSCCPCLWKGLWFLGKKNKDQENLPEGDLLPPTPKKTWWPWGTRRGGQHDPKAGPPARWLWRFWRKNAVHPQVPEAEELEPVPTLGSALSAVFIIGSSPETSYTSWTSQPGETTKKNPEELGQMSQLDIQHLIKTLITLAAERGGDNEEAVNQEEDAITGVKGRGPEKTARDHHILVMSPPIRLWGQKGEGL</sequence>